<sequence>MLTHYLRRRVSVITTDGRYLVGVLHAADQLLNVVLTSCVERVFDEARENAGGSQEQQENQPMSSNDNSGGGMMQELPMGVMMIRGSDVVCVAAVDTVEEAKLSIKSWRGRNLPAVERVPRAAAAAVS</sequence>
<dbReference type="GO" id="GO:0071011">
    <property type="term" value="C:precatalytic spliceosome"/>
    <property type="evidence" value="ECO:0007669"/>
    <property type="project" value="TreeGrafter"/>
</dbReference>
<evidence type="ECO:0000256" key="1">
    <source>
        <dbReference type="ARBA" id="ARBA00006850"/>
    </source>
</evidence>
<gene>
    <name evidence="7" type="ORF">C3747_45g245</name>
</gene>
<evidence type="ECO:0000256" key="3">
    <source>
        <dbReference type="ARBA" id="ARBA00022884"/>
    </source>
</evidence>
<dbReference type="SMART" id="SM00651">
    <property type="entry name" value="Sm"/>
    <property type="match status" value="1"/>
</dbReference>
<name>A0A2V2WZ13_TRYCR</name>
<dbReference type="OMA" id="KDWRGRD"/>
<evidence type="ECO:0000256" key="5">
    <source>
        <dbReference type="SAM" id="MobiDB-lite"/>
    </source>
</evidence>
<evidence type="ECO:0000259" key="6">
    <source>
        <dbReference type="PROSITE" id="PS52002"/>
    </source>
</evidence>
<comment type="similarity">
    <text evidence="1">Belongs to the snRNP Sm proteins family.</text>
</comment>
<dbReference type="PANTHER" id="PTHR15588">
    <property type="entry name" value="LSM1"/>
    <property type="match status" value="1"/>
</dbReference>
<keyword evidence="4" id="KW-0687">Ribonucleoprotein</keyword>
<dbReference type="GO" id="GO:0005688">
    <property type="term" value="C:U6 snRNP"/>
    <property type="evidence" value="ECO:0007669"/>
    <property type="project" value="TreeGrafter"/>
</dbReference>
<dbReference type="AlphaFoldDB" id="A0A2V2WZ13"/>
<evidence type="ECO:0000256" key="4">
    <source>
        <dbReference type="ARBA" id="ARBA00023274"/>
    </source>
</evidence>
<proteinExistence type="inferred from homology"/>
<dbReference type="VEuPathDB" id="TriTrypDB:C3747_45g245"/>
<protein>
    <submittedName>
        <fullName evidence="7">Putative U6 snRNA-associated Sm-like protein LSm8</fullName>
    </submittedName>
</protein>
<keyword evidence="2" id="KW-0507">mRNA processing</keyword>
<dbReference type="Proteomes" id="UP000246078">
    <property type="component" value="Unassembled WGS sequence"/>
</dbReference>
<feature type="compositionally biased region" description="Polar residues" evidence="5">
    <location>
        <begin position="51"/>
        <end position="67"/>
    </location>
</feature>
<dbReference type="Gene3D" id="2.30.30.100">
    <property type="match status" value="1"/>
</dbReference>
<dbReference type="GO" id="GO:0000398">
    <property type="term" value="P:mRNA splicing, via spliceosome"/>
    <property type="evidence" value="ECO:0007669"/>
    <property type="project" value="TreeGrafter"/>
</dbReference>
<keyword evidence="3" id="KW-0694">RNA-binding</keyword>
<dbReference type="Pfam" id="PF01423">
    <property type="entry name" value="LSM"/>
    <property type="match status" value="1"/>
</dbReference>
<comment type="caution">
    <text evidence="7">The sequence shown here is derived from an EMBL/GenBank/DDBJ whole genome shotgun (WGS) entry which is preliminary data.</text>
</comment>
<reference evidence="7 8" key="1">
    <citation type="journal article" date="2018" name="Microb. Genom.">
        <title>Expanding an expanded genome: long-read sequencing of Trypanosoma cruzi.</title>
        <authorList>
            <person name="Berna L."/>
            <person name="Rodriguez M."/>
            <person name="Chiribao M.L."/>
            <person name="Parodi-Talice A."/>
            <person name="Pita S."/>
            <person name="Rijo G."/>
            <person name="Alvarez-Valin F."/>
            <person name="Robello C."/>
        </authorList>
    </citation>
    <scope>NUCLEOTIDE SEQUENCE [LARGE SCALE GENOMIC DNA]</scope>
    <source>
        <strain evidence="7 8">TCC</strain>
    </source>
</reference>
<dbReference type="SUPFAM" id="SSF50182">
    <property type="entry name" value="Sm-like ribonucleoproteins"/>
    <property type="match status" value="1"/>
</dbReference>
<dbReference type="GO" id="GO:0003729">
    <property type="term" value="F:mRNA binding"/>
    <property type="evidence" value="ECO:0007669"/>
    <property type="project" value="TreeGrafter"/>
</dbReference>
<dbReference type="SMR" id="A0A2V2WZ13"/>
<dbReference type="InterPro" id="IPR047575">
    <property type="entry name" value="Sm"/>
</dbReference>
<dbReference type="VEuPathDB" id="TriTrypDB:TcCLB.510091.70"/>
<dbReference type="InterPro" id="IPR044642">
    <property type="entry name" value="PTHR15588"/>
</dbReference>
<dbReference type="VEuPathDB" id="TriTrypDB:TcCL_NonESM05360"/>
<feature type="region of interest" description="Disordered" evidence="5">
    <location>
        <begin position="46"/>
        <end position="75"/>
    </location>
</feature>
<dbReference type="VEuPathDB" id="TriTrypDB:TcBrA4_0082680"/>
<evidence type="ECO:0000313" key="7">
    <source>
        <dbReference type="EMBL" id="PWV13093.1"/>
    </source>
</evidence>
<dbReference type="OrthoDB" id="10263346at2759"/>
<evidence type="ECO:0000313" key="8">
    <source>
        <dbReference type="Proteomes" id="UP000246078"/>
    </source>
</evidence>
<organism evidence="7 8">
    <name type="scientific">Trypanosoma cruzi</name>
    <dbReference type="NCBI Taxonomy" id="5693"/>
    <lineage>
        <taxon>Eukaryota</taxon>
        <taxon>Discoba</taxon>
        <taxon>Euglenozoa</taxon>
        <taxon>Kinetoplastea</taxon>
        <taxon>Metakinetoplastina</taxon>
        <taxon>Trypanosomatida</taxon>
        <taxon>Trypanosomatidae</taxon>
        <taxon>Trypanosoma</taxon>
        <taxon>Schizotrypanum</taxon>
    </lineage>
</organism>
<dbReference type="InterPro" id="IPR010920">
    <property type="entry name" value="LSM_dom_sf"/>
</dbReference>
<dbReference type="VEuPathDB" id="TriTrypDB:C4B63_11g283c"/>
<dbReference type="EMBL" id="PRFC01000045">
    <property type="protein sequence ID" value="PWV13093.1"/>
    <property type="molecule type" value="Genomic_DNA"/>
</dbReference>
<dbReference type="GO" id="GO:0046540">
    <property type="term" value="C:U4/U6 x U5 tri-snRNP complex"/>
    <property type="evidence" value="ECO:0007669"/>
    <property type="project" value="TreeGrafter"/>
</dbReference>
<dbReference type="VEuPathDB" id="TriTrypDB:TcG_03679"/>
<feature type="domain" description="Sm" evidence="6">
    <location>
        <begin position="1"/>
        <end position="97"/>
    </location>
</feature>
<dbReference type="PANTHER" id="PTHR15588:SF9">
    <property type="entry name" value="U6 SNRNA-ASSOCIATED SM-LIKE PROTEIN LSM8"/>
    <property type="match status" value="1"/>
</dbReference>
<evidence type="ECO:0000256" key="2">
    <source>
        <dbReference type="ARBA" id="ARBA00022664"/>
    </source>
</evidence>
<dbReference type="InterPro" id="IPR001163">
    <property type="entry name" value="Sm_dom_euk/arc"/>
</dbReference>
<dbReference type="VEuPathDB" id="TriTrypDB:TcCLB.510421.314"/>
<dbReference type="PROSITE" id="PS52002">
    <property type="entry name" value="SM"/>
    <property type="match status" value="1"/>
</dbReference>
<accession>A0A2V2WZ13</accession>
<dbReference type="VEuPathDB" id="TriTrypDB:BCY84_13533"/>